<evidence type="ECO:0000259" key="2">
    <source>
        <dbReference type="Pfam" id="PF13581"/>
    </source>
</evidence>
<keyword evidence="4" id="KW-1185">Reference proteome</keyword>
<evidence type="ECO:0000313" key="3">
    <source>
        <dbReference type="EMBL" id="MBC9208043.1"/>
    </source>
</evidence>
<dbReference type="EMBL" id="JACTVA010000025">
    <property type="protein sequence ID" value="MBC9208043.1"/>
    <property type="molecule type" value="Genomic_DNA"/>
</dbReference>
<dbReference type="Gene3D" id="3.30.565.10">
    <property type="entry name" value="Histidine kinase-like ATPase, C-terminal domain"/>
    <property type="match status" value="1"/>
</dbReference>
<proteinExistence type="predicted"/>
<keyword evidence="1" id="KW-0808">Transferase</keyword>
<protein>
    <submittedName>
        <fullName evidence="3">ATP-binding protein</fullName>
    </submittedName>
</protein>
<dbReference type="InterPro" id="IPR003594">
    <property type="entry name" value="HATPase_dom"/>
</dbReference>
<dbReference type="RefSeq" id="WP_187785207.1">
    <property type="nucleotide sequence ID" value="NZ_JACTVA010000025.1"/>
</dbReference>
<keyword evidence="1" id="KW-0723">Serine/threonine-protein kinase</keyword>
<dbReference type="SUPFAM" id="SSF55874">
    <property type="entry name" value="ATPase domain of HSP90 chaperone/DNA topoisomerase II/histidine kinase"/>
    <property type="match status" value="1"/>
</dbReference>
<sequence length="138" mass="14232">MPAPALDLSLPATAAGIGEMLDRLEAFAEAAGLPPALASRLMLVCEELAANIAEHGAPAGARVMTLALRQEGAVLHLTLEDDGPDFDPLSIAPPSLGAALEDRAVGGLGLHFVRTLASDVRHTRLAGRNRLGLTIGQD</sequence>
<keyword evidence="1" id="KW-0418">Kinase</keyword>
<accession>A0ABR7RNU0</accession>
<gene>
    <name evidence="3" type="ORF">IBL26_14450</name>
</gene>
<feature type="domain" description="Histidine kinase/HSP90-like ATPase" evidence="2">
    <location>
        <begin position="10"/>
        <end position="133"/>
    </location>
</feature>
<organism evidence="3 4">
    <name type="scientific">Teichococcus aerophilus</name>
    <dbReference type="NCBI Taxonomy" id="1224513"/>
    <lineage>
        <taxon>Bacteria</taxon>
        <taxon>Pseudomonadati</taxon>
        <taxon>Pseudomonadota</taxon>
        <taxon>Alphaproteobacteria</taxon>
        <taxon>Acetobacterales</taxon>
        <taxon>Roseomonadaceae</taxon>
        <taxon>Roseomonas</taxon>
    </lineage>
</organism>
<dbReference type="InterPro" id="IPR050267">
    <property type="entry name" value="Anti-sigma-factor_SerPK"/>
</dbReference>
<dbReference type="GO" id="GO:0005524">
    <property type="term" value="F:ATP binding"/>
    <property type="evidence" value="ECO:0007669"/>
    <property type="project" value="UniProtKB-KW"/>
</dbReference>
<dbReference type="PANTHER" id="PTHR35526:SF6">
    <property type="entry name" value="SLR1861 PROTEIN"/>
    <property type="match status" value="1"/>
</dbReference>
<name>A0ABR7RNU0_9PROT</name>
<comment type="caution">
    <text evidence="3">The sequence shown here is derived from an EMBL/GenBank/DDBJ whole genome shotgun (WGS) entry which is preliminary data.</text>
</comment>
<keyword evidence="3" id="KW-0547">Nucleotide-binding</keyword>
<dbReference type="PANTHER" id="PTHR35526">
    <property type="entry name" value="ANTI-SIGMA-F FACTOR RSBW-RELATED"/>
    <property type="match status" value="1"/>
</dbReference>
<dbReference type="Proteomes" id="UP000626026">
    <property type="component" value="Unassembled WGS sequence"/>
</dbReference>
<dbReference type="InterPro" id="IPR036890">
    <property type="entry name" value="HATPase_C_sf"/>
</dbReference>
<dbReference type="Pfam" id="PF13581">
    <property type="entry name" value="HATPase_c_2"/>
    <property type="match status" value="1"/>
</dbReference>
<dbReference type="CDD" id="cd16936">
    <property type="entry name" value="HATPase_RsbW-like"/>
    <property type="match status" value="1"/>
</dbReference>
<reference evidence="3 4" key="1">
    <citation type="journal article" date="2013" name="Int. J. Syst. Evol. Microbiol.">
        <title>Roseomonas aerophila sp. nov., isolated from air.</title>
        <authorList>
            <person name="Kim S.J."/>
            <person name="Weon H.Y."/>
            <person name="Ahn J.H."/>
            <person name="Hong S.B."/>
            <person name="Seok S.J."/>
            <person name="Whang K.S."/>
            <person name="Kwon S.W."/>
        </authorList>
    </citation>
    <scope>NUCLEOTIDE SEQUENCE [LARGE SCALE GENOMIC DNA]</scope>
    <source>
        <strain evidence="3 4">NBRC 108923</strain>
    </source>
</reference>
<keyword evidence="3" id="KW-0067">ATP-binding</keyword>
<evidence type="ECO:0000256" key="1">
    <source>
        <dbReference type="ARBA" id="ARBA00022527"/>
    </source>
</evidence>
<evidence type="ECO:0000313" key="4">
    <source>
        <dbReference type="Proteomes" id="UP000626026"/>
    </source>
</evidence>